<dbReference type="GO" id="GO:0005524">
    <property type="term" value="F:ATP binding"/>
    <property type="evidence" value="ECO:0007669"/>
    <property type="project" value="InterPro"/>
</dbReference>
<dbReference type="GO" id="GO:0006621">
    <property type="term" value="P:protein retention in ER lumen"/>
    <property type="evidence" value="ECO:0007669"/>
    <property type="project" value="InterPro"/>
</dbReference>
<comment type="similarity">
    <text evidence="2">Belongs to the ERD2 family.</text>
</comment>
<keyword evidence="8 11" id="KW-1133">Transmembrane helix</keyword>
<proteinExistence type="inferred from homology"/>
<feature type="domain" description="ATP-dependent DNA ligase family profile" evidence="12">
    <location>
        <begin position="274"/>
        <end position="304"/>
    </location>
</feature>
<keyword evidence="10 13" id="KW-0675">Receptor</keyword>
<dbReference type="EMBL" id="JAUIZM010000003">
    <property type="protein sequence ID" value="KAK1393773.1"/>
    <property type="molecule type" value="Genomic_DNA"/>
</dbReference>
<dbReference type="GO" id="GO:0006310">
    <property type="term" value="P:DNA recombination"/>
    <property type="evidence" value="ECO:0007669"/>
    <property type="project" value="InterPro"/>
</dbReference>
<feature type="transmembrane region" description="Helical" evidence="11">
    <location>
        <begin position="138"/>
        <end position="159"/>
    </location>
</feature>
<reference evidence="13" key="2">
    <citation type="submission" date="2023-05" db="EMBL/GenBank/DDBJ databases">
        <authorList>
            <person name="Schelkunov M.I."/>
        </authorList>
    </citation>
    <scope>NUCLEOTIDE SEQUENCE</scope>
    <source>
        <strain evidence="13">Hsosn_3</strain>
        <tissue evidence="13">Leaf</tissue>
    </source>
</reference>
<dbReference type="PROSITE" id="PS50160">
    <property type="entry name" value="DNA_LIGASE_A3"/>
    <property type="match status" value="1"/>
</dbReference>
<protein>
    <submittedName>
        <fullName evidence="13">ER lumen protein retaining receptor</fullName>
    </submittedName>
</protein>
<dbReference type="GO" id="GO:0003910">
    <property type="term" value="F:DNA ligase (ATP) activity"/>
    <property type="evidence" value="ECO:0007669"/>
    <property type="project" value="InterPro"/>
</dbReference>
<gene>
    <name evidence="13" type="ORF">POM88_012829</name>
</gene>
<evidence type="ECO:0000256" key="6">
    <source>
        <dbReference type="ARBA" id="ARBA00022892"/>
    </source>
</evidence>
<comment type="subcellular location">
    <subcellularLocation>
        <location evidence="1">Endoplasmic reticulum membrane</location>
        <topology evidence="1">Multi-pass membrane protein</topology>
    </subcellularLocation>
</comment>
<reference evidence="13" key="1">
    <citation type="submission" date="2023-02" db="EMBL/GenBank/DDBJ databases">
        <title>Genome of toxic invasive species Heracleum sosnowskyi carries increased number of genes despite the absence of recent whole-genome duplications.</title>
        <authorList>
            <person name="Schelkunov M."/>
            <person name="Shtratnikova V."/>
            <person name="Makarenko M."/>
            <person name="Klepikova A."/>
            <person name="Omelchenko D."/>
            <person name="Novikova G."/>
            <person name="Obukhova E."/>
            <person name="Bogdanov V."/>
            <person name="Penin A."/>
            <person name="Logacheva M."/>
        </authorList>
    </citation>
    <scope>NUCLEOTIDE SEQUENCE</scope>
    <source>
        <strain evidence="13">Hsosn_3</strain>
        <tissue evidence="13">Leaf</tissue>
    </source>
</reference>
<name>A0AAD8IYT2_9APIA</name>
<dbReference type="GO" id="GO:0046923">
    <property type="term" value="F:ER retention sequence binding"/>
    <property type="evidence" value="ECO:0007669"/>
    <property type="project" value="InterPro"/>
</dbReference>
<evidence type="ECO:0000256" key="3">
    <source>
        <dbReference type="ARBA" id="ARBA00022448"/>
    </source>
</evidence>
<evidence type="ECO:0000256" key="9">
    <source>
        <dbReference type="ARBA" id="ARBA00023136"/>
    </source>
</evidence>
<evidence type="ECO:0000256" key="10">
    <source>
        <dbReference type="ARBA" id="ARBA00023170"/>
    </source>
</evidence>
<dbReference type="GO" id="GO:0005789">
    <property type="term" value="C:endoplasmic reticulum membrane"/>
    <property type="evidence" value="ECO:0007669"/>
    <property type="project" value="UniProtKB-SubCell"/>
</dbReference>
<feature type="transmembrane region" description="Helical" evidence="11">
    <location>
        <begin position="106"/>
        <end position="126"/>
    </location>
</feature>
<dbReference type="InterPro" id="IPR012340">
    <property type="entry name" value="NA-bd_OB-fold"/>
</dbReference>
<dbReference type="SUPFAM" id="SSF56219">
    <property type="entry name" value="DNase I-like"/>
    <property type="match status" value="1"/>
</dbReference>
<feature type="transmembrane region" description="Helical" evidence="11">
    <location>
        <begin position="82"/>
        <end position="100"/>
    </location>
</feature>
<keyword evidence="6" id="KW-0931">ER-Golgi transport</keyword>
<dbReference type="GO" id="GO:0016192">
    <property type="term" value="P:vesicle-mediated transport"/>
    <property type="evidence" value="ECO:0007669"/>
    <property type="project" value="UniProtKB-KW"/>
</dbReference>
<evidence type="ECO:0000256" key="8">
    <source>
        <dbReference type="ARBA" id="ARBA00022989"/>
    </source>
</evidence>
<evidence type="ECO:0000313" key="13">
    <source>
        <dbReference type="EMBL" id="KAK1393773.1"/>
    </source>
</evidence>
<dbReference type="PRINTS" id="PR00660">
    <property type="entry name" value="ERLUMENR"/>
</dbReference>
<keyword evidence="3" id="KW-0813">Transport</keyword>
<evidence type="ECO:0000313" key="14">
    <source>
        <dbReference type="Proteomes" id="UP001237642"/>
    </source>
</evidence>
<dbReference type="InterPro" id="IPR036691">
    <property type="entry name" value="Endo/exonu/phosph_ase_sf"/>
</dbReference>
<evidence type="ECO:0000256" key="2">
    <source>
        <dbReference type="ARBA" id="ARBA00010120"/>
    </source>
</evidence>
<feature type="transmembrane region" description="Helical" evidence="11">
    <location>
        <begin position="53"/>
        <end position="70"/>
    </location>
</feature>
<keyword evidence="9 11" id="KW-0472">Membrane</keyword>
<dbReference type="InterPro" id="IPR000133">
    <property type="entry name" value="ER_ret_rcpt"/>
</dbReference>
<keyword evidence="14" id="KW-1185">Reference proteome</keyword>
<evidence type="ECO:0000259" key="12">
    <source>
        <dbReference type="PROSITE" id="PS50160"/>
    </source>
</evidence>
<dbReference type="GO" id="GO:0015031">
    <property type="term" value="P:protein transport"/>
    <property type="evidence" value="ECO:0007669"/>
    <property type="project" value="UniProtKB-KW"/>
</dbReference>
<dbReference type="Pfam" id="PF00810">
    <property type="entry name" value="ER_lumen_recept"/>
    <property type="match status" value="1"/>
</dbReference>
<accession>A0AAD8IYT2</accession>
<keyword evidence="4 11" id="KW-0812">Transmembrane</keyword>
<dbReference type="Proteomes" id="UP001237642">
    <property type="component" value="Unassembled WGS sequence"/>
</dbReference>
<comment type="caution">
    <text evidence="13">The sequence shown here is derived from an EMBL/GenBank/DDBJ whole genome shotgun (WGS) entry which is preliminary data.</text>
</comment>
<evidence type="ECO:0000256" key="1">
    <source>
        <dbReference type="ARBA" id="ARBA00004477"/>
    </source>
</evidence>
<evidence type="ECO:0000256" key="7">
    <source>
        <dbReference type="ARBA" id="ARBA00022927"/>
    </source>
</evidence>
<dbReference type="GO" id="GO:0006281">
    <property type="term" value="P:DNA repair"/>
    <property type="evidence" value="ECO:0007669"/>
    <property type="project" value="InterPro"/>
</dbReference>
<dbReference type="Gene3D" id="2.40.50.140">
    <property type="entry name" value="Nucleic acid-binding proteins"/>
    <property type="match status" value="1"/>
</dbReference>
<dbReference type="InterPro" id="IPR012310">
    <property type="entry name" value="DNA_ligase_ATP-dep_cent"/>
</dbReference>
<keyword evidence="5" id="KW-0256">Endoplasmic reticulum</keyword>
<dbReference type="PANTHER" id="PTHR10585">
    <property type="entry name" value="ER LUMEN PROTEIN RETAINING RECEPTOR"/>
    <property type="match status" value="1"/>
</dbReference>
<evidence type="ECO:0000256" key="11">
    <source>
        <dbReference type="SAM" id="Phobius"/>
    </source>
</evidence>
<sequence>MEAVLERSNITFRKLRSDVRLSLKTQELTAIFTAVRLGCSCYMEGDIHTVLDSLTLLFTLWVIYMIRFKLRASYMAELDTTPLYYVVVPCALLSIFVHPYTKHPLITRILWAFCVYLESISVLPQLRLMQKAKLIEPFTAHYVFALGISRFLGCAHWVISVYETAGTYLFLFGSGLFWLPTVLLSEVVQTFILADFCYYYMRSVVNGQLLVSLSNGTCKYGTRVDYIMASQDLYYKFVPETYSVISSKGTSDHHLVKVDIVTAADRRPKKLKQKVKRDYVKSLNDSLDLVPIGAWHGNGRKAGW</sequence>
<keyword evidence="7" id="KW-0653">Protein transport</keyword>
<evidence type="ECO:0000256" key="4">
    <source>
        <dbReference type="ARBA" id="ARBA00022692"/>
    </source>
</evidence>
<evidence type="ECO:0000256" key="5">
    <source>
        <dbReference type="ARBA" id="ARBA00022824"/>
    </source>
</evidence>
<organism evidence="13 14">
    <name type="scientific">Heracleum sosnowskyi</name>
    <dbReference type="NCBI Taxonomy" id="360622"/>
    <lineage>
        <taxon>Eukaryota</taxon>
        <taxon>Viridiplantae</taxon>
        <taxon>Streptophyta</taxon>
        <taxon>Embryophyta</taxon>
        <taxon>Tracheophyta</taxon>
        <taxon>Spermatophyta</taxon>
        <taxon>Magnoliopsida</taxon>
        <taxon>eudicotyledons</taxon>
        <taxon>Gunneridae</taxon>
        <taxon>Pentapetalae</taxon>
        <taxon>asterids</taxon>
        <taxon>campanulids</taxon>
        <taxon>Apiales</taxon>
        <taxon>Apiaceae</taxon>
        <taxon>Apioideae</taxon>
        <taxon>apioid superclade</taxon>
        <taxon>Tordylieae</taxon>
        <taxon>Tordyliinae</taxon>
        <taxon>Heracleum</taxon>
    </lineage>
</organism>
<dbReference type="AlphaFoldDB" id="A0AAD8IYT2"/>
<feature type="transmembrane region" description="Helical" evidence="11">
    <location>
        <begin position="165"/>
        <end position="184"/>
    </location>
</feature>